<dbReference type="Proteomes" id="UP000029227">
    <property type="component" value="Unassembled WGS sequence"/>
</dbReference>
<feature type="region of interest" description="Disordered" evidence="1">
    <location>
        <begin position="59"/>
        <end position="86"/>
    </location>
</feature>
<gene>
    <name evidence="3" type="ORF">JCM19237_352</name>
</gene>
<evidence type="ECO:0000259" key="2">
    <source>
        <dbReference type="Pfam" id="PF18789"/>
    </source>
</evidence>
<dbReference type="Pfam" id="PF18789">
    <property type="entry name" value="DarA_C"/>
    <property type="match status" value="1"/>
</dbReference>
<dbReference type="STRING" id="754436.JCM19237_352"/>
<dbReference type="InterPro" id="IPR041501">
    <property type="entry name" value="DarA_C"/>
</dbReference>
<evidence type="ECO:0000313" key="3">
    <source>
        <dbReference type="EMBL" id="GAL07972.1"/>
    </source>
</evidence>
<organism evidence="3 4">
    <name type="scientific">Photobacterium aphoticum</name>
    <dbReference type="NCBI Taxonomy" id="754436"/>
    <lineage>
        <taxon>Bacteria</taxon>
        <taxon>Pseudomonadati</taxon>
        <taxon>Pseudomonadota</taxon>
        <taxon>Gammaproteobacteria</taxon>
        <taxon>Vibrionales</taxon>
        <taxon>Vibrionaceae</taxon>
        <taxon>Photobacterium</taxon>
    </lineage>
</organism>
<dbReference type="EMBL" id="BBMN01000020">
    <property type="protein sequence ID" value="GAL07972.1"/>
    <property type="molecule type" value="Genomic_DNA"/>
</dbReference>
<evidence type="ECO:0000256" key="1">
    <source>
        <dbReference type="SAM" id="MobiDB-lite"/>
    </source>
</evidence>
<dbReference type="AlphaFoldDB" id="A0A090RKI1"/>
<comment type="caution">
    <text evidence="3">The sequence shown here is derived from an EMBL/GenBank/DDBJ whole genome shotgun (WGS) entry which is preliminary data.</text>
</comment>
<reference evidence="3 4" key="1">
    <citation type="journal article" date="2014" name="Genome Announc.">
        <title>Draft Genome Sequences of Two Vibrionaceae Species, Vibrio ponticus C121 and Photobacterium aphoticum C119, Isolated as Coral Reef Microbiota.</title>
        <authorList>
            <person name="Al-saari N."/>
            <person name="Meirelles P.M."/>
            <person name="Mino S."/>
            <person name="Suda W."/>
            <person name="Oshima K."/>
            <person name="Hattori M."/>
            <person name="Ohkuma M."/>
            <person name="Thompson F.L."/>
            <person name="Gomez-Gil B."/>
            <person name="Sawabe T."/>
            <person name="Sawabe T."/>
        </authorList>
    </citation>
    <scope>NUCLEOTIDE SEQUENCE [LARGE SCALE GENOMIC DNA]</scope>
    <source>
        <strain evidence="3 4">JCM 19237</strain>
    </source>
</reference>
<proteinExistence type="predicted"/>
<feature type="compositionally biased region" description="Pro residues" evidence="1">
    <location>
        <begin position="71"/>
        <end position="81"/>
    </location>
</feature>
<protein>
    <recommendedName>
        <fullName evidence="2">Defence against restriction A C-terminal domain-containing protein</fullName>
    </recommendedName>
</protein>
<name>A0A090RKI1_9GAMM</name>
<feature type="domain" description="Defence against restriction A C-terminal" evidence="2">
    <location>
        <begin position="226"/>
        <end position="290"/>
    </location>
</feature>
<evidence type="ECO:0000313" key="4">
    <source>
        <dbReference type="Proteomes" id="UP000029227"/>
    </source>
</evidence>
<sequence>MAIEELPKFHAKAGSNLLSLVNEANAAMAGSKTAAVEFLEGYNRVLGSMEMIGYGDSAPAKAVPAQSTAPAPTPAPTPAPAKEPEKTIIPVGGSFEFGGGTFRYVGMVGNDHIKVYDEDDREEHVIGRNQPMTNQLVFAGFNDGVKEKEAEDNANAVIGGLDLSAFIEMLRGKPYMSFDGQDAIYDALREAGYNTTDAMTIAKKARTDFNMGKETAIQYTAPEEPKLYWYGMRTRPFGIASQPDGHAAYKDQEEAAKMFPDAPEQAIRFGIVGYPSPLSERDISHYSLTDMQAKPVTGDEDYANAALEDAVAAYMKAAGIRQMNPSFAQQIIDSYKLGAGSNRTHLQSSLLGKYLKEDFFYQNRKTNPDDYEIWRESLDLISEKKLTDYLDSITVRQTTASGMDKSMAREVTGELNKIASETGWLITMKEAKARIQKILDTHDIIAKDMLKRALATRRKSEFKELVDKAAGIMRVSLGNDDYFVPTAPNPFNELTPEQKQIINQAIRLGAAITVTREHDGSAVINADIEGEKSKVYLSDDLDVENFFSKLEDWIEDDEGREKRTRIRELSAFVKGARMPKGWNLNKSDLENGDSYAAVYIETPFYAVTEDESAYFRIGYVNGDFELQYNEASKISSIKSVSEAVKILTEQMIDGSLDTISDYIDSNMRDDDKLSPAGMIY</sequence>
<accession>A0A090RKI1</accession>